<name>A0A1H5S0I1_9RHOO</name>
<organism evidence="1 2">
    <name type="scientific">Thauera chlorobenzoica</name>
    <dbReference type="NCBI Taxonomy" id="96773"/>
    <lineage>
        <taxon>Bacteria</taxon>
        <taxon>Pseudomonadati</taxon>
        <taxon>Pseudomonadota</taxon>
        <taxon>Betaproteobacteria</taxon>
        <taxon>Rhodocyclales</taxon>
        <taxon>Zoogloeaceae</taxon>
        <taxon>Thauera</taxon>
    </lineage>
</organism>
<accession>A0A1H5S0I1</accession>
<keyword evidence="2" id="KW-1185">Reference proteome</keyword>
<dbReference type="KEGG" id="tcl:Tchl_2200"/>
<evidence type="ECO:0000313" key="2">
    <source>
        <dbReference type="Proteomes" id="UP000185739"/>
    </source>
</evidence>
<dbReference type="AlphaFoldDB" id="A0A1H5S0I1"/>
<reference evidence="1 2" key="1">
    <citation type="submission" date="2016-12" db="EMBL/GenBank/DDBJ databases">
        <title>Complete genome sequence of Thauera chlorobenzoica, a Betaproteobacterium degrading haloaromatics anaerobically to CO2 and halides.</title>
        <authorList>
            <person name="Goris T."/>
            <person name="Mergelsberg M."/>
            <person name="Boll M."/>
        </authorList>
    </citation>
    <scope>NUCLEOTIDE SEQUENCE [LARGE SCALE GENOMIC DNA]</scope>
    <source>
        <strain evidence="1 2">3CB1</strain>
    </source>
</reference>
<gene>
    <name evidence="1" type="ORF">Tchl_2200</name>
</gene>
<dbReference type="OrthoDB" id="8527290at2"/>
<dbReference type="RefSeq" id="WP_075148459.1">
    <property type="nucleotide sequence ID" value="NZ_CP018839.1"/>
</dbReference>
<protein>
    <submittedName>
        <fullName evidence="1">Uncharacterized protein</fullName>
    </submittedName>
</protein>
<proteinExistence type="predicted"/>
<evidence type="ECO:0000313" key="1">
    <source>
        <dbReference type="EMBL" id="APR05043.1"/>
    </source>
</evidence>
<sequence length="93" mass="10863">MKSHTTESIQSTNPRFHRLRKDGLYHPIPFMFVTDRMCDDILDEREMLLASLPAATHPRQKALFTSSDPKASSRAFKHLLRRFGYPFINRLTT</sequence>
<dbReference type="EMBL" id="CP018839">
    <property type="protein sequence ID" value="APR05043.1"/>
    <property type="molecule type" value="Genomic_DNA"/>
</dbReference>
<dbReference type="Proteomes" id="UP000185739">
    <property type="component" value="Chromosome"/>
</dbReference>